<dbReference type="InterPro" id="IPR003115">
    <property type="entry name" value="ParB_N"/>
</dbReference>
<dbReference type="PANTHER" id="PTHR33375:SF1">
    <property type="entry name" value="CHROMOSOME-PARTITIONING PROTEIN PARB-RELATED"/>
    <property type="match status" value="1"/>
</dbReference>
<accession>A0ABP8XFK9</accession>
<comment type="caution">
    <text evidence="3">The sequence shown here is derived from an EMBL/GenBank/DDBJ whole genome shotgun (WGS) entry which is preliminary data.</text>
</comment>
<proteinExistence type="predicted"/>
<sequence>MPEPRNQKQDSAEGLLRLDVAVDSIIVGDRHRQDLGDIDALATSIERFGLLQPITVTPDMLLVCGYRRLIAIQRLGWTTTRPWVRRGISDRLHEVLAERDEERLRKPLDDVEAGQLYREIKQLLAEDAARRKQVTQFRGLGTPTDGPETDLSGGAVTGSATAEDETDNYGPADLAGPSDLRNSRRQAAQIVTGKASYSRLDRIAALSDIADDTTRPDRIRIMATDALEQVRAGASVFPLYDRVRAELAAIDPSAQAVEPVGQDDVDEVVAAAVERLAQPAHETDPVGNGKADAGDSRRPVKQRHSLRAWALLWQGMDGWWERYDPADVGAGADDTDWAVFENVLEHTSKFAAAARAARDQAQAARRDRTEA</sequence>
<dbReference type="Proteomes" id="UP001500843">
    <property type="component" value="Unassembled WGS sequence"/>
</dbReference>
<evidence type="ECO:0000313" key="3">
    <source>
        <dbReference type="EMBL" id="GAA4706618.1"/>
    </source>
</evidence>
<feature type="region of interest" description="Disordered" evidence="1">
    <location>
        <begin position="136"/>
        <end position="179"/>
    </location>
</feature>
<dbReference type="EMBL" id="BAABHM010000012">
    <property type="protein sequence ID" value="GAA4706618.1"/>
    <property type="molecule type" value="Genomic_DNA"/>
</dbReference>
<reference evidence="4" key="1">
    <citation type="journal article" date="2019" name="Int. J. Syst. Evol. Microbiol.">
        <title>The Global Catalogue of Microorganisms (GCM) 10K type strain sequencing project: providing services to taxonomists for standard genome sequencing and annotation.</title>
        <authorList>
            <consortium name="The Broad Institute Genomics Platform"/>
            <consortium name="The Broad Institute Genome Sequencing Center for Infectious Disease"/>
            <person name="Wu L."/>
            <person name="Ma J."/>
        </authorList>
    </citation>
    <scope>NUCLEOTIDE SEQUENCE [LARGE SCALE GENOMIC DNA]</scope>
    <source>
        <strain evidence="4">JCM 17975</strain>
    </source>
</reference>
<dbReference type="Pfam" id="PF02195">
    <property type="entry name" value="ParB_N"/>
    <property type="match status" value="1"/>
</dbReference>
<dbReference type="PANTHER" id="PTHR33375">
    <property type="entry name" value="CHROMOSOME-PARTITIONING PROTEIN PARB-RELATED"/>
    <property type="match status" value="1"/>
</dbReference>
<dbReference type="InterPro" id="IPR050336">
    <property type="entry name" value="Chromosome_partition/occlusion"/>
</dbReference>
<dbReference type="SUPFAM" id="SSF110849">
    <property type="entry name" value="ParB/Sulfiredoxin"/>
    <property type="match status" value="1"/>
</dbReference>
<protein>
    <recommendedName>
        <fullName evidence="2">ParB-like N-terminal domain-containing protein</fullName>
    </recommendedName>
</protein>
<feature type="domain" description="ParB-like N-terminal" evidence="2">
    <location>
        <begin position="18"/>
        <end position="101"/>
    </location>
</feature>
<organism evidence="3 4">
    <name type="scientific">Promicromonospora umidemergens</name>
    <dbReference type="NCBI Taxonomy" id="629679"/>
    <lineage>
        <taxon>Bacteria</taxon>
        <taxon>Bacillati</taxon>
        <taxon>Actinomycetota</taxon>
        <taxon>Actinomycetes</taxon>
        <taxon>Micrococcales</taxon>
        <taxon>Promicromonosporaceae</taxon>
        <taxon>Promicromonospora</taxon>
    </lineage>
</organism>
<feature type="region of interest" description="Disordered" evidence="1">
    <location>
        <begin position="278"/>
        <end position="299"/>
    </location>
</feature>
<name>A0ABP8XFK9_9MICO</name>
<dbReference type="RefSeq" id="WP_253869315.1">
    <property type="nucleotide sequence ID" value="NZ_BAABHM010000012.1"/>
</dbReference>
<evidence type="ECO:0000256" key="1">
    <source>
        <dbReference type="SAM" id="MobiDB-lite"/>
    </source>
</evidence>
<keyword evidence="4" id="KW-1185">Reference proteome</keyword>
<dbReference type="InterPro" id="IPR036086">
    <property type="entry name" value="ParB/Sulfiredoxin_sf"/>
</dbReference>
<dbReference type="SMART" id="SM00470">
    <property type="entry name" value="ParB"/>
    <property type="match status" value="1"/>
</dbReference>
<dbReference type="Gene3D" id="3.90.1530.30">
    <property type="match status" value="1"/>
</dbReference>
<evidence type="ECO:0000313" key="4">
    <source>
        <dbReference type="Proteomes" id="UP001500843"/>
    </source>
</evidence>
<evidence type="ECO:0000259" key="2">
    <source>
        <dbReference type="SMART" id="SM00470"/>
    </source>
</evidence>
<gene>
    <name evidence="3" type="ORF">GCM10023198_31040</name>
</gene>